<keyword evidence="6" id="KW-1185">Reference proteome</keyword>
<comment type="similarity">
    <text evidence="1 3">Belongs to the TBCA family.</text>
</comment>
<keyword evidence="2 3" id="KW-0143">Chaperone</keyword>
<dbReference type="OrthoDB" id="296187at2759"/>
<comment type="subunit">
    <text evidence="3">Supercomplex made of cofactors A to E. Cofactors A and D function by capturing and stabilizing tubulin in a quasi-native conformation. Cofactor E binds to the cofactor D-tubulin complex; interaction with cofactor C then causes the release of tubulin polypeptides that are committed to the native state.</text>
</comment>
<dbReference type="PANTHER" id="PTHR21500:SF0">
    <property type="entry name" value="TUBULIN-SPECIFIC CHAPERONE A"/>
    <property type="match status" value="1"/>
</dbReference>
<dbReference type="AlphaFoldDB" id="A0A448Z8S7"/>
<dbReference type="Pfam" id="PF02970">
    <property type="entry name" value="TBCA"/>
    <property type="match status" value="1"/>
</dbReference>
<dbReference type="InterPro" id="IPR036126">
    <property type="entry name" value="TBCA_sf"/>
</dbReference>
<dbReference type="GO" id="GO:0007023">
    <property type="term" value="P:post-chaperonin tubulin folding pathway"/>
    <property type="evidence" value="ECO:0007669"/>
    <property type="project" value="UniProtKB-UniRule"/>
</dbReference>
<organism evidence="5 6">
    <name type="scientific">Pseudo-nitzschia multistriata</name>
    <dbReference type="NCBI Taxonomy" id="183589"/>
    <lineage>
        <taxon>Eukaryota</taxon>
        <taxon>Sar</taxon>
        <taxon>Stramenopiles</taxon>
        <taxon>Ochrophyta</taxon>
        <taxon>Bacillariophyta</taxon>
        <taxon>Bacillariophyceae</taxon>
        <taxon>Bacillariophycidae</taxon>
        <taxon>Bacillariales</taxon>
        <taxon>Bacillariaceae</taxon>
        <taxon>Pseudo-nitzschia</taxon>
    </lineage>
</organism>
<dbReference type="Gene3D" id="1.20.58.90">
    <property type="match status" value="1"/>
</dbReference>
<dbReference type="Proteomes" id="UP000291116">
    <property type="component" value="Unassembled WGS sequence"/>
</dbReference>
<dbReference type="SUPFAM" id="SSF46988">
    <property type="entry name" value="Tubulin chaperone cofactor A"/>
    <property type="match status" value="1"/>
</dbReference>
<dbReference type="GO" id="GO:0005829">
    <property type="term" value="C:cytosol"/>
    <property type="evidence" value="ECO:0007669"/>
    <property type="project" value="TreeGrafter"/>
</dbReference>
<evidence type="ECO:0000256" key="1">
    <source>
        <dbReference type="ARBA" id="ARBA00006806"/>
    </source>
</evidence>
<evidence type="ECO:0000256" key="2">
    <source>
        <dbReference type="ARBA" id="ARBA00023186"/>
    </source>
</evidence>
<dbReference type="GO" id="GO:0007021">
    <property type="term" value="P:tubulin complex assembly"/>
    <property type="evidence" value="ECO:0007669"/>
    <property type="project" value="UniProtKB-UniRule"/>
</dbReference>
<dbReference type="InterPro" id="IPR004226">
    <property type="entry name" value="TBCA"/>
</dbReference>
<reference evidence="5 6" key="1">
    <citation type="submission" date="2019-01" db="EMBL/GenBank/DDBJ databases">
        <authorList>
            <person name="Ferrante I. M."/>
        </authorList>
    </citation>
    <scope>NUCLEOTIDE SEQUENCE [LARGE SCALE GENOMIC DNA]</scope>
    <source>
        <strain evidence="5 6">B856</strain>
    </source>
</reference>
<keyword evidence="3" id="KW-0493">Microtubule</keyword>
<dbReference type="GO" id="GO:0005874">
    <property type="term" value="C:microtubule"/>
    <property type="evidence" value="ECO:0007669"/>
    <property type="project" value="UniProtKB-KW"/>
</dbReference>
<proteinExistence type="inferred from homology"/>
<protein>
    <recommendedName>
        <fullName evidence="3">Tubulin-specific chaperone A</fullName>
    </recommendedName>
</protein>
<name>A0A448Z8S7_9STRA</name>
<keyword evidence="3" id="KW-0963">Cytoplasm</keyword>
<evidence type="ECO:0000313" key="5">
    <source>
        <dbReference type="EMBL" id="VEU38465.1"/>
    </source>
</evidence>
<keyword evidence="3" id="KW-0206">Cytoskeleton</keyword>
<dbReference type="PANTHER" id="PTHR21500">
    <property type="entry name" value="TUBULIN-SPECIFIC CHAPERONE A"/>
    <property type="match status" value="1"/>
</dbReference>
<evidence type="ECO:0000256" key="3">
    <source>
        <dbReference type="RuleBase" id="RU364030"/>
    </source>
</evidence>
<dbReference type="GO" id="GO:0048487">
    <property type="term" value="F:beta-tubulin binding"/>
    <property type="evidence" value="ECO:0007669"/>
    <property type="project" value="InterPro"/>
</dbReference>
<evidence type="ECO:0000313" key="6">
    <source>
        <dbReference type="Proteomes" id="UP000291116"/>
    </source>
</evidence>
<gene>
    <name evidence="5" type="ORF">PSNMU_V1.4_AUG-EV-PASAV3_0053070</name>
</gene>
<dbReference type="EMBL" id="CAACVS010000170">
    <property type="protein sequence ID" value="VEU38465.1"/>
    <property type="molecule type" value="Genomic_DNA"/>
</dbReference>
<feature type="region of interest" description="Disordered" evidence="4">
    <location>
        <begin position="120"/>
        <end position="143"/>
    </location>
</feature>
<sequence length="143" mass="16389">MKSKTPPPPQRQLMIKTKACQRLSKEVKYYQQEVVENESKLNEMKEQNKNPYDIKKFEEVLGESHMMIPDSKNRLEQALFDLASYVDSAEVKELATELAADEWFLKARELLQKEGLSVGGDNNFSEDIVEETDVSGLQEGEAF</sequence>
<accession>A0A448Z8S7</accession>
<evidence type="ECO:0000256" key="4">
    <source>
        <dbReference type="SAM" id="MobiDB-lite"/>
    </source>
</evidence>
<comment type="subcellular location">
    <subcellularLocation>
        <location evidence="3">Cytoplasm</location>
        <location evidence="3">Cytoskeleton</location>
    </subcellularLocation>
</comment>